<evidence type="ECO:0000256" key="1">
    <source>
        <dbReference type="ARBA" id="ARBA00008987"/>
    </source>
</evidence>
<dbReference type="CDD" id="cd02947">
    <property type="entry name" value="TRX_family"/>
    <property type="match status" value="1"/>
</dbReference>
<dbReference type="AlphaFoldDB" id="A0AAN8ESA0"/>
<organism evidence="4 5">
    <name type="scientific">Knufia fluminis</name>
    <dbReference type="NCBI Taxonomy" id="191047"/>
    <lineage>
        <taxon>Eukaryota</taxon>
        <taxon>Fungi</taxon>
        <taxon>Dikarya</taxon>
        <taxon>Ascomycota</taxon>
        <taxon>Pezizomycotina</taxon>
        <taxon>Eurotiomycetes</taxon>
        <taxon>Chaetothyriomycetidae</taxon>
        <taxon>Chaetothyriales</taxon>
        <taxon>Trichomeriaceae</taxon>
        <taxon>Knufia</taxon>
    </lineage>
</organism>
<dbReference type="Pfam" id="PF00085">
    <property type="entry name" value="Thioredoxin"/>
    <property type="match status" value="1"/>
</dbReference>
<dbReference type="InterPro" id="IPR013766">
    <property type="entry name" value="Thioredoxin_domain"/>
</dbReference>
<comment type="caution">
    <text evidence="4">The sequence shown here is derived from an EMBL/GenBank/DDBJ whole genome shotgun (WGS) entry which is preliminary data.</text>
</comment>
<reference evidence="4 5" key="1">
    <citation type="submission" date="2022-12" db="EMBL/GenBank/DDBJ databases">
        <title>Genomic features and morphological characterization of a novel Knufia sp. strain isolated from spacecraft assembly facility.</title>
        <authorList>
            <person name="Teixeira M."/>
            <person name="Chander A.M."/>
            <person name="Stajich J.E."/>
            <person name="Venkateswaran K."/>
        </authorList>
    </citation>
    <scope>NUCLEOTIDE SEQUENCE [LARGE SCALE GENOMIC DNA]</scope>
    <source>
        <strain evidence="4 5">FJI-L2-BK-P2</strain>
    </source>
</reference>
<protein>
    <recommendedName>
        <fullName evidence="3">Thioredoxin domain-containing protein</fullName>
    </recommendedName>
</protein>
<sequence>MEELKNRNDYSKAMMPDGLVVLEGVTTTCPNCKAIAPKVDELMKKYPDARFYQYNVDVAEDIAQELGARQVPNFSCFVDGMIVDGVTGAKPTELEKLIKENYDGKVVE</sequence>
<evidence type="ECO:0000259" key="3">
    <source>
        <dbReference type="PROSITE" id="PS51352"/>
    </source>
</evidence>
<dbReference type="Proteomes" id="UP001316803">
    <property type="component" value="Unassembled WGS sequence"/>
</dbReference>
<keyword evidence="5" id="KW-1185">Reference proteome</keyword>
<dbReference type="Gene3D" id="3.40.30.10">
    <property type="entry name" value="Glutaredoxin"/>
    <property type="match status" value="1"/>
</dbReference>
<dbReference type="PROSITE" id="PS51352">
    <property type="entry name" value="THIOREDOXIN_2"/>
    <property type="match status" value="1"/>
</dbReference>
<gene>
    <name evidence="4" type="ORF">OHC33_007826</name>
</gene>
<accession>A0AAN8ESA0</accession>
<keyword evidence="2" id="KW-1015">Disulfide bond</keyword>
<evidence type="ECO:0000313" key="4">
    <source>
        <dbReference type="EMBL" id="KAK5951073.1"/>
    </source>
</evidence>
<proteinExistence type="inferred from homology"/>
<feature type="domain" description="Thioredoxin" evidence="3">
    <location>
        <begin position="1"/>
        <end position="108"/>
    </location>
</feature>
<evidence type="ECO:0000313" key="5">
    <source>
        <dbReference type="Proteomes" id="UP001316803"/>
    </source>
</evidence>
<name>A0AAN8ESA0_9EURO</name>
<evidence type="ECO:0000256" key="2">
    <source>
        <dbReference type="ARBA" id="ARBA00023157"/>
    </source>
</evidence>
<dbReference type="PANTHER" id="PTHR46115">
    <property type="entry name" value="THIOREDOXIN-LIKE PROTEIN 1"/>
    <property type="match status" value="1"/>
</dbReference>
<dbReference type="InterPro" id="IPR036249">
    <property type="entry name" value="Thioredoxin-like_sf"/>
</dbReference>
<comment type="similarity">
    <text evidence="1">Belongs to the thioredoxin family.</text>
</comment>
<dbReference type="SUPFAM" id="SSF52833">
    <property type="entry name" value="Thioredoxin-like"/>
    <property type="match status" value="1"/>
</dbReference>
<dbReference type="EMBL" id="JAKLMC020000022">
    <property type="protein sequence ID" value="KAK5951073.1"/>
    <property type="molecule type" value="Genomic_DNA"/>
</dbReference>